<reference evidence="2" key="1">
    <citation type="submission" date="2015-11" db="EMBL/GenBank/DDBJ databases">
        <authorList>
            <person name="Seth-Smith H.M.B."/>
        </authorList>
    </citation>
    <scope>NUCLEOTIDE SEQUENCE [LARGE SCALE GENOMIC DNA]</scope>
    <source>
        <strain evidence="2">2013Ark11</strain>
    </source>
</reference>
<dbReference type="STRING" id="1561003.Ark11_0735"/>
<protein>
    <submittedName>
        <fullName evidence="1">Uncharacterized protein</fullName>
    </submittedName>
</protein>
<proteinExistence type="predicted"/>
<accession>A0A0S4M1R6</accession>
<dbReference type="AlphaFoldDB" id="A0A0S4M1R6"/>
<dbReference type="EMBL" id="LN906597">
    <property type="protein sequence ID" value="CUT17569.1"/>
    <property type="molecule type" value="Genomic_DNA"/>
</dbReference>
<evidence type="ECO:0000313" key="1">
    <source>
        <dbReference type="EMBL" id="CUT17569.1"/>
    </source>
</evidence>
<keyword evidence="2" id="KW-1185">Reference proteome</keyword>
<evidence type="ECO:0000313" key="2">
    <source>
        <dbReference type="Proteomes" id="UP000198651"/>
    </source>
</evidence>
<gene>
    <name evidence="1" type="ORF">Ark11_0735</name>
</gene>
<sequence length="259" mass="30366">MATITELSTEQIRPNRKCISKMSSSRVIIGWALFEDSSAVLFYPPEPLSSLYPPKTSGISTCPAVQHYERRVFHVRSPYTFRIRAIFDNKRWYFYPIYPFTEMPESSLFDRIQFQPRSSWRDPSKPVLQMLLPYVFVSDEDVFLNQIEAPCFKSRSWSLISGRFNIYEWQRPINWAISWVDTSMDIIVRRGDVLFSLMFESNHPGSNVLLHKIPYEGDLKKLVDETKGVSTQTRGTFGLFSIQRRKRTPILSTELRRDK</sequence>
<name>A0A0S4M1R6_9BURK</name>
<dbReference type="Proteomes" id="UP000198651">
    <property type="component" value="Chromosome I"/>
</dbReference>
<organism evidence="1 2">
    <name type="scientific">Candidatus Ichthyocystis hellenicum</name>
    <dbReference type="NCBI Taxonomy" id="1561003"/>
    <lineage>
        <taxon>Bacteria</taxon>
        <taxon>Pseudomonadati</taxon>
        <taxon>Pseudomonadota</taxon>
        <taxon>Betaproteobacteria</taxon>
        <taxon>Burkholderiales</taxon>
        <taxon>Candidatus Ichthyocystis</taxon>
    </lineage>
</organism>